<dbReference type="Proteomes" id="UP001209878">
    <property type="component" value="Unassembled WGS sequence"/>
</dbReference>
<comment type="caution">
    <text evidence="3">The sequence shown here is derived from an EMBL/GenBank/DDBJ whole genome shotgun (WGS) entry which is preliminary data.</text>
</comment>
<organism evidence="3 4">
    <name type="scientific">Ridgeia piscesae</name>
    <name type="common">Tubeworm</name>
    <dbReference type="NCBI Taxonomy" id="27915"/>
    <lineage>
        <taxon>Eukaryota</taxon>
        <taxon>Metazoa</taxon>
        <taxon>Spiralia</taxon>
        <taxon>Lophotrochozoa</taxon>
        <taxon>Annelida</taxon>
        <taxon>Polychaeta</taxon>
        <taxon>Sedentaria</taxon>
        <taxon>Canalipalpata</taxon>
        <taxon>Sabellida</taxon>
        <taxon>Siboglinidae</taxon>
        <taxon>Ridgeia</taxon>
    </lineage>
</organism>
<dbReference type="EMBL" id="JAODUO010000057">
    <property type="protein sequence ID" value="KAK2191184.1"/>
    <property type="molecule type" value="Genomic_DNA"/>
</dbReference>
<feature type="region of interest" description="Disordered" evidence="2">
    <location>
        <begin position="83"/>
        <end position="120"/>
    </location>
</feature>
<sequence length="120" mass="14070">MSYHRRLDRGPDKADFYLLPEDDRRLISNLRCSMEGAREKITKLRDVVENKDRDVSREASLRRAAEVRLEHLMDMYGDPAVMEELNDKLPHGRRTDRRTRSTEELRASSHSEEEEVGGSR</sequence>
<reference evidence="3" key="1">
    <citation type="journal article" date="2023" name="Mol. Biol. Evol.">
        <title>Third-Generation Sequencing Reveals the Adaptive Role of the Epigenome in Three Deep-Sea Polychaetes.</title>
        <authorList>
            <person name="Perez M."/>
            <person name="Aroh O."/>
            <person name="Sun Y."/>
            <person name="Lan Y."/>
            <person name="Juniper S.K."/>
            <person name="Young C.R."/>
            <person name="Angers B."/>
            <person name="Qian P.Y."/>
        </authorList>
    </citation>
    <scope>NUCLEOTIDE SEQUENCE</scope>
    <source>
        <strain evidence="3">R07B-5</strain>
    </source>
</reference>
<proteinExistence type="predicted"/>
<evidence type="ECO:0000313" key="4">
    <source>
        <dbReference type="Proteomes" id="UP001209878"/>
    </source>
</evidence>
<keyword evidence="4" id="KW-1185">Reference proteome</keyword>
<accession>A0AAD9UIX1</accession>
<name>A0AAD9UIX1_RIDPI</name>
<protein>
    <submittedName>
        <fullName evidence="3">Uncharacterized protein</fullName>
    </submittedName>
</protein>
<feature type="coiled-coil region" evidence="1">
    <location>
        <begin position="27"/>
        <end position="54"/>
    </location>
</feature>
<gene>
    <name evidence="3" type="ORF">NP493_57g02009</name>
</gene>
<keyword evidence="1" id="KW-0175">Coiled coil</keyword>
<evidence type="ECO:0000256" key="1">
    <source>
        <dbReference type="SAM" id="Coils"/>
    </source>
</evidence>
<evidence type="ECO:0000313" key="3">
    <source>
        <dbReference type="EMBL" id="KAK2191184.1"/>
    </source>
</evidence>
<dbReference type="AlphaFoldDB" id="A0AAD9UIX1"/>
<feature type="compositionally biased region" description="Basic and acidic residues" evidence="2">
    <location>
        <begin position="98"/>
        <end position="111"/>
    </location>
</feature>
<evidence type="ECO:0000256" key="2">
    <source>
        <dbReference type="SAM" id="MobiDB-lite"/>
    </source>
</evidence>